<gene>
    <name evidence="1" type="ORF">HCN52_08025</name>
</gene>
<name>A0ABX1CBX4_9ACTN</name>
<sequence>MQQGPLPGGELLSEDLPMVAAEALAAGGGHVETATPEEHALVALLPFCVCCGEYQFGPDQDAWEAEIQAAALAMTLARPARPGC</sequence>
<organism evidence="1 2">
    <name type="scientific">Streptomyces bohaiensis</name>
    <dbReference type="NCBI Taxonomy" id="1431344"/>
    <lineage>
        <taxon>Bacteria</taxon>
        <taxon>Bacillati</taxon>
        <taxon>Actinomycetota</taxon>
        <taxon>Actinomycetes</taxon>
        <taxon>Kitasatosporales</taxon>
        <taxon>Streptomycetaceae</taxon>
        <taxon>Streptomyces</taxon>
    </lineage>
</organism>
<evidence type="ECO:0000313" key="2">
    <source>
        <dbReference type="Proteomes" id="UP000727056"/>
    </source>
</evidence>
<dbReference type="EMBL" id="JAAVJC010000043">
    <property type="protein sequence ID" value="NJQ14892.1"/>
    <property type="molecule type" value="Genomic_DNA"/>
</dbReference>
<evidence type="ECO:0000313" key="1">
    <source>
        <dbReference type="EMBL" id="NJQ14892.1"/>
    </source>
</evidence>
<dbReference type="Proteomes" id="UP000727056">
    <property type="component" value="Unassembled WGS sequence"/>
</dbReference>
<protein>
    <submittedName>
        <fullName evidence="1">Uncharacterized protein</fullName>
    </submittedName>
</protein>
<keyword evidence="2" id="KW-1185">Reference proteome</keyword>
<reference evidence="1 2" key="1">
    <citation type="submission" date="2020-03" db="EMBL/GenBank/DDBJ databases">
        <title>Draft genome of Streptomyces sp. ventii, isolated from the Axial Seamount in the Pacific Ocean, and resequencing of the two type strains Streptomyces lonarensis strain NCL 716 and Streptomyces bohaiensis strain 11A07.</title>
        <authorList>
            <person name="Loughran R.M."/>
            <person name="Pfannmuller K.M."/>
            <person name="Wasson B.J."/>
            <person name="Deadmond M.C."/>
            <person name="Paddock B.E."/>
            <person name="Koyack M.J."/>
            <person name="Gallegos D.A."/>
            <person name="Mitchell E.A."/>
            <person name="Ushijima B."/>
            <person name="Saw J.H."/>
            <person name="Mcphail K.L."/>
            <person name="Videau P."/>
        </authorList>
    </citation>
    <scope>NUCLEOTIDE SEQUENCE [LARGE SCALE GENOMIC DNA]</scope>
    <source>
        <strain evidence="1 2">11A07</strain>
    </source>
</reference>
<comment type="caution">
    <text evidence="1">The sequence shown here is derived from an EMBL/GenBank/DDBJ whole genome shotgun (WGS) entry which is preliminary data.</text>
</comment>
<proteinExistence type="predicted"/>
<accession>A0ABX1CBX4</accession>
<dbReference type="RefSeq" id="WP_168087676.1">
    <property type="nucleotide sequence ID" value="NZ_BHZH01000009.1"/>
</dbReference>